<dbReference type="EMBL" id="QZKU01000110">
    <property type="protein sequence ID" value="RJP17798.1"/>
    <property type="molecule type" value="Genomic_DNA"/>
</dbReference>
<accession>A0A3A4N7U3</accession>
<dbReference type="Pfam" id="PF07724">
    <property type="entry name" value="AAA_2"/>
    <property type="match status" value="1"/>
</dbReference>
<dbReference type="InterPro" id="IPR050052">
    <property type="entry name" value="ATP-dep_Clp_protease_ClpX"/>
</dbReference>
<feature type="domain" description="AAA+ ATPase" evidence="4">
    <location>
        <begin position="58"/>
        <end position="220"/>
    </location>
</feature>
<dbReference type="Pfam" id="PF10431">
    <property type="entry name" value="ClpB_D2-small"/>
    <property type="match status" value="1"/>
</dbReference>
<comment type="caution">
    <text evidence="6">The sequence shown here is derived from an EMBL/GenBank/DDBJ whole genome shotgun (WGS) entry which is preliminary data.</text>
</comment>
<evidence type="ECO:0000259" key="5">
    <source>
        <dbReference type="SMART" id="SM01086"/>
    </source>
</evidence>
<evidence type="ECO:0000256" key="1">
    <source>
        <dbReference type="ARBA" id="ARBA00022741"/>
    </source>
</evidence>
<keyword evidence="6" id="KW-0645">Protease</keyword>
<evidence type="ECO:0000256" key="3">
    <source>
        <dbReference type="ARBA" id="ARBA00023186"/>
    </source>
</evidence>
<keyword evidence="2 6" id="KW-0067">ATP-binding</keyword>
<proteinExistence type="predicted"/>
<feature type="domain" description="Clp ATPase C-terminal" evidence="5">
    <location>
        <begin position="257"/>
        <end position="348"/>
    </location>
</feature>
<dbReference type="InterPro" id="IPR003593">
    <property type="entry name" value="AAA+_ATPase"/>
</dbReference>
<evidence type="ECO:0000313" key="6">
    <source>
        <dbReference type="EMBL" id="RJP17798.1"/>
    </source>
</evidence>
<dbReference type="InterPro" id="IPR027417">
    <property type="entry name" value="P-loop_NTPase"/>
</dbReference>
<dbReference type="Gene3D" id="3.40.50.300">
    <property type="entry name" value="P-loop containing nucleotide triphosphate hydrolases"/>
    <property type="match status" value="1"/>
</dbReference>
<dbReference type="PANTHER" id="PTHR48102:SF7">
    <property type="entry name" value="ATP-DEPENDENT CLP PROTEASE ATP-BINDING SUBUNIT CLPX-LIKE, MITOCHONDRIAL"/>
    <property type="match status" value="1"/>
</dbReference>
<dbReference type="Gene3D" id="1.10.8.60">
    <property type="match status" value="1"/>
</dbReference>
<dbReference type="SMART" id="SM01086">
    <property type="entry name" value="ClpB_D2-small"/>
    <property type="match status" value="1"/>
</dbReference>
<sequence length="350" mass="39209">MKTARREHSNLLTPAQIYEHLNSYVIGQEWAKRVIAIAAYNHQKRVLTKKDDKPNPIKKSNILMIGPTGCGKTHIARNLATILEMPFTVVDATEYTEAGYYGKDVEVMIAELLFKTGGRTEETQKGIIFIDEIDKIARRSHGARTGAGSRDIGGEGVQQALLKLLEGSEIFVPMNVTQHWSKHDFVLVDTSEILFICAGTFSDMPLIQRESTRVGFRSLRGIEREKRRKISTDDLLEYGMLAEFVGRLPVLVELEPLTAEEMMRILKEPPDSILKEYAHLLSIDDIELKFTEGALELVIGHAMKTKMGARGLRGILEEVMHDVMFDAPASRGKKVTVSKRFVESKLVASG</sequence>
<dbReference type="GO" id="GO:0005524">
    <property type="term" value="F:ATP binding"/>
    <property type="evidence" value="ECO:0007669"/>
    <property type="project" value="UniProtKB-KW"/>
</dbReference>
<dbReference type="InterPro" id="IPR019489">
    <property type="entry name" value="Clp_ATPase_C"/>
</dbReference>
<keyword evidence="1" id="KW-0547">Nucleotide-binding</keyword>
<protein>
    <submittedName>
        <fullName evidence="6">ATP-dependent Clp protease ATP-binding subunit ClpX</fullName>
    </submittedName>
</protein>
<dbReference type="GO" id="GO:0051603">
    <property type="term" value="P:proteolysis involved in protein catabolic process"/>
    <property type="evidence" value="ECO:0007669"/>
    <property type="project" value="TreeGrafter"/>
</dbReference>
<dbReference type="PANTHER" id="PTHR48102">
    <property type="entry name" value="ATP-DEPENDENT CLP PROTEASE ATP-BINDING SUBUNIT CLPX-LIKE, MITOCHONDRIAL-RELATED"/>
    <property type="match status" value="1"/>
</dbReference>
<evidence type="ECO:0000313" key="7">
    <source>
        <dbReference type="Proteomes" id="UP000265882"/>
    </source>
</evidence>
<dbReference type="Proteomes" id="UP000265882">
    <property type="component" value="Unassembled WGS sequence"/>
</dbReference>
<dbReference type="NCBIfam" id="NF003745">
    <property type="entry name" value="PRK05342.1"/>
    <property type="match status" value="1"/>
</dbReference>
<reference evidence="6 7" key="1">
    <citation type="journal article" date="2017" name="ISME J.">
        <title>Energy and carbon metabolisms in a deep terrestrial subsurface fluid microbial community.</title>
        <authorList>
            <person name="Momper L."/>
            <person name="Jungbluth S.P."/>
            <person name="Lee M.D."/>
            <person name="Amend J.P."/>
        </authorList>
    </citation>
    <scope>NUCLEOTIDE SEQUENCE [LARGE SCALE GENOMIC DNA]</scope>
    <source>
        <strain evidence="6">SURF_5</strain>
    </source>
</reference>
<dbReference type="GO" id="GO:0008233">
    <property type="term" value="F:peptidase activity"/>
    <property type="evidence" value="ECO:0007669"/>
    <property type="project" value="UniProtKB-KW"/>
</dbReference>
<dbReference type="AlphaFoldDB" id="A0A3A4N7U3"/>
<gene>
    <name evidence="6" type="primary">clpX</name>
    <name evidence="6" type="ORF">C4520_15625</name>
</gene>
<dbReference type="SMART" id="SM00382">
    <property type="entry name" value="AAA"/>
    <property type="match status" value="1"/>
</dbReference>
<keyword evidence="3" id="KW-0143">Chaperone</keyword>
<dbReference type="GO" id="GO:0016887">
    <property type="term" value="F:ATP hydrolysis activity"/>
    <property type="evidence" value="ECO:0007669"/>
    <property type="project" value="InterPro"/>
</dbReference>
<organism evidence="6 7">
    <name type="scientific">Abyssobacteria bacterium (strain SURF_5)</name>
    <dbReference type="NCBI Taxonomy" id="2093360"/>
    <lineage>
        <taxon>Bacteria</taxon>
        <taxon>Pseudomonadati</taxon>
        <taxon>Candidatus Hydrogenedentota</taxon>
        <taxon>Candidatus Abyssobacteria</taxon>
    </lineage>
</organism>
<keyword evidence="6" id="KW-0378">Hydrolase</keyword>
<name>A0A3A4N7U3_ABYX5</name>
<dbReference type="SUPFAM" id="SSF52540">
    <property type="entry name" value="P-loop containing nucleoside triphosphate hydrolases"/>
    <property type="match status" value="1"/>
</dbReference>
<evidence type="ECO:0000256" key="2">
    <source>
        <dbReference type="ARBA" id="ARBA00022840"/>
    </source>
</evidence>
<evidence type="ECO:0000259" key="4">
    <source>
        <dbReference type="SMART" id="SM00382"/>
    </source>
</evidence>
<dbReference type="InterPro" id="IPR003959">
    <property type="entry name" value="ATPase_AAA_core"/>
</dbReference>